<gene>
    <name evidence="1" type="ORF">COA17_17950</name>
</gene>
<evidence type="ECO:0000313" key="1">
    <source>
        <dbReference type="EMBL" id="PCG07515.1"/>
    </source>
</evidence>
<dbReference type="RefSeq" id="WP_096614218.1">
    <property type="nucleotide sequence ID" value="NZ_NWVD01000019.1"/>
</dbReference>
<protein>
    <submittedName>
        <fullName evidence="1">Uncharacterized protein</fullName>
    </submittedName>
</protein>
<organism evidence="1 2">
    <name type="scientific">Sphingomonas ginsenosidimutans</name>
    <dbReference type="NCBI Taxonomy" id="862134"/>
    <lineage>
        <taxon>Bacteria</taxon>
        <taxon>Pseudomonadati</taxon>
        <taxon>Pseudomonadota</taxon>
        <taxon>Alphaproteobacteria</taxon>
        <taxon>Sphingomonadales</taxon>
        <taxon>Sphingomonadaceae</taxon>
        <taxon>Sphingomonas</taxon>
    </lineage>
</organism>
<accession>A0A2A4HV18</accession>
<evidence type="ECO:0000313" key="2">
    <source>
        <dbReference type="Proteomes" id="UP000218784"/>
    </source>
</evidence>
<dbReference type="Proteomes" id="UP000218784">
    <property type="component" value="Unassembled WGS sequence"/>
</dbReference>
<name>A0A2A4HV18_9SPHN</name>
<comment type="caution">
    <text evidence="1">The sequence shown here is derived from an EMBL/GenBank/DDBJ whole genome shotgun (WGS) entry which is preliminary data.</text>
</comment>
<dbReference type="AlphaFoldDB" id="A0A2A4HV18"/>
<sequence>MEVYCKGTARIRHKMTGEIYDIENDELDWDAVGGEERQMGPEIHYEAMIEHPELGNLTWVVWEYPIGIENYRETNAGHHEVIDNFNYGLNQIEPEPDEWIDYTAPDNPFTIFMDSYHHTGDLLADHGNDNGGHLLNRMIFSHQVTALEAYLGDTLMKEVMGDTNAMQRLIDQDGDLAKEKFTLAEISKEPGLVKRKVQEHLRSILYHNLAKVDVLYNIALGVGILALASDKKSLFKAVLLRHDCVHRNGFDKDGNELKVFTKAFVQNNADLIKAFVEDIQKAVRAQSAGRL</sequence>
<keyword evidence="2" id="KW-1185">Reference proteome</keyword>
<dbReference type="EMBL" id="NWVD01000019">
    <property type="protein sequence ID" value="PCG07515.1"/>
    <property type="molecule type" value="Genomic_DNA"/>
</dbReference>
<proteinExistence type="predicted"/>
<reference evidence="1 2" key="1">
    <citation type="submission" date="2017-09" db="EMBL/GenBank/DDBJ databases">
        <title>Sphingomonas ginsenosidimutans KACC 14949, whole genome shotgun sequence.</title>
        <authorList>
            <person name="Feng G."/>
            <person name="Zhu H."/>
        </authorList>
    </citation>
    <scope>NUCLEOTIDE SEQUENCE [LARGE SCALE GENOMIC DNA]</scope>
    <source>
        <strain evidence="1 2">KACC 14949</strain>
    </source>
</reference>